<evidence type="ECO:0000256" key="2">
    <source>
        <dbReference type="ARBA" id="ARBA00007193"/>
    </source>
</evidence>
<evidence type="ECO:0000256" key="11">
    <source>
        <dbReference type="ARBA" id="ARBA00023303"/>
    </source>
</evidence>
<keyword evidence="5 12" id="KW-0812">Transmembrane</keyword>
<dbReference type="GO" id="GO:0015280">
    <property type="term" value="F:ligand-gated sodium channel activity"/>
    <property type="evidence" value="ECO:0007669"/>
    <property type="project" value="TreeGrafter"/>
</dbReference>
<evidence type="ECO:0000256" key="8">
    <source>
        <dbReference type="ARBA" id="ARBA00023065"/>
    </source>
</evidence>
<dbReference type="Gene3D" id="2.60.470.10">
    <property type="entry name" value="Acid-sensing ion channels like domains"/>
    <property type="match status" value="1"/>
</dbReference>
<evidence type="ECO:0000256" key="9">
    <source>
        <dbReference type="ARBA" id="ARBA00023136"/>
    </source>
</evidence>
<dbReference type="GO" id="GO:0005886">
    <property type="term" value="C:plasma membrane"/>
    <property type="evidence" value="ECO:0007669"/>
    <property type="project" value="TreeGrafter"/>
</dbReference>
<comment type="similarity">
    <text evidence="2 12">Belongs to the amiloride-sensitive sodium channel (TC 1.A.6) family.</text>
</comment>
<evidence type="ECO:0000256" key="4">
    <source>
        <dbReference type="ARBA" id="ARBA00022461"/>
    </source>
</evidence>
<reference evidence="15" key="1">
    <citation type="submission" date="2014-03" db="EMBL/GenBank/DDBJ databases">
        <authorList>
            <person name="Aksoy S."/>
            <person name="Warren W."/>
            <person name="Wilson R.K."/>
        </authorList>
    </citation>
    <scope>NUCLEOTIDE SEQUENCE [LARGE SCALE GENOMIC DNA]</scope>
    <source>
        <strain evidence="15">IAEA</strain>
    </source>
</reference>
<dbReference type="Pfam" id="PF00858">
    <property type="entry name" value="ASC"/>
    <property type="match status" value="1"/>
</dbReference>
<dbReference type="VEuPathDB" id="VectorBase:GPAI033923"/>
<evidence type="ECO:0000256" key="5">
    <source>
        <dbReference type="ARBA" id="ARBA00022692"/>
    </source>
</evidence>
<feature type="transmembrane region" description="Helical" evidence="13">
    <location>
        <begin position="422"/>
        <end position="450"/>
    </location>
</feature>
<evidence type="ECO:0000256" key="13">
    <source>
        <dbReference type="SAM" id="Phobius"/>
    </source>
</evidence>
<dbReference type="AlphaFoldDB" id="A0A1B0A443"/>
<keyword evidence="15" id="KW-1185">Reference proteome</keyword>
<dbReference type="PANTHER" id="PTHR11690:SF157">
    <property type="entry name" value="PICKPOCKET 15"/>
    <property type="match status" value="1"/>
</dbReference>
<evidence type="ECO:0000313" key="15">
    <source>
        <dbReference type="Proteomes" id="UP000092445"/>
    </source>
</evidence>
<sequence>MRWKFVTHLKDYCANCTLSGFSYMANENLHFIERLFWLICVVLSAWGCYHLIDEYENDFESRAVSIVYESIHPFARVQFPTIGVCDLYNKYELGPEIEEYVASMEPCGLDCYKYEIETHIAFILYPYFYHDGVIRGRCEQYENCGENCAKCPANNYRGLLEKFGANCSSLFNECSLSYKSFDCCKYFLPLITPFGKCFLLNSLQNNKKDSPTWFNSMIKPTSQKPIMTINSKRPIQVSILNEEDVPHYALPTVNVEIMQPGQRKSFQFFIENMINDPGVRDISPHHRQCRFADELVDDTGFKAYSFSSCMADCVRQHQMALCNCSAYSLMPTPLAKYPDCDLKGYMCLERNYMVKRDAKPLLPWSDSNHTCTCLPSCTENDIRSVYESNSVTEPGAKDIRIDIIMSNLPSERYRRQALRSRLDAVVTIGGILGLFLGASLLSGLEFFYYFTVRLWNDVRGARRQQ</sequence>
<dbReference type="Gene3D" id="1.10.287.770">
    <property type="entry name" value="YojJ-like"/>
    <property type="match status" value="1"/>
</dbReference>
<dbReference type="STRING" id="7398.A0A1B0A443"/>
<evidence type="ECO:0000256" key="12">
    <source>
        <dbReference type="RuleBase" id="RU000679"/>
    </source>
</evidence>
<accession>A0A1B0A443</accession>
<keyword evidence="3 12" id="KW-0813">Transport</keyword>
<comment type="subcellular location">
    <subcellularLocation>
        <location evidence="1">Membrane</location>
        <topology evidence="1">Multi-pass membrane protein</topology>
    </subcellularLocation>
</comment>
<evidence type="ECO:0000256" key="3">
    <source>
        <dbReference type="ARBA" id="ARBA00022448"/>
    </source>
</evidence>
<dbReference type="EnsemblMetazoa" id="GPAI033923-RA">
    <property type="protein sequence ID" value="GPAI033923-PA"/>
    <property type="gene ID" value="GPAI033923"/>
</dbReference>
<reference evidence="14" key="2">
    <citation type="submission" date="2020-05" db="UniProtKB">
        <authorList>
            <consortium name="EnsemblMetazoa"/>
        </authorList>
    </citation>
    <scope>IDENTIFICATION</scope>
    <source>
        <strain evidence="14">IAEA</strain>
    </source>
</reference>
<dbReference type="PANTHER" id="PTHR11690">
    <property type="entry name" value="AMILORIDE-SENSITIVE SODIUM CHANNEL-RELATED"/>
    <property type="match status" value="1"/>
</dbReference>
<dbReference type="Proteomes" id="UP000092445">
    <property type="component" value="Unassembled WGS sequence"/>
</dbReference>
<keyword evidence="4 12" id="KW-0894">Sodium channel</keyword>
<evidence type="ECO:0000256" key="10">
    <source>
        <dbReference type="ARBA" id="ARBA00023201"/>
    </source>
</evidence>
<evidence type="ECO:0000256" key="1">
    <source>
        <dbReference type="ARBA" id="ARBA00004141"/>
    </source>
</evidence>
<keyword evidence="9 13" id="KW-0472">Membrane</keyword>
<protein>
    <submittedName>
        <fullName evidence="14">Uncharacterized protein</fullName>
    </submittedName>
</protein>
<keyword evidence="8 12" id="KW-0406">Ion transport</keyword>
<proteinExistence type="inferred from homology"/>
<keyword evidence="6 13" id="KW-1133">Transmembrane helix</keyword>
<evidence type="ECO:0000256" key="6">
    <source>
        <dbReference type="ARBA" id="ARBA00022989"/>
    </source>
</evidence>
<dbReference type="InterPro" id="IPR001873">
    <property type="entry name" value="ENaC"/>
</dbReference>
<evidence type="ECO:0000313" key="14">
    <source>
        <dbReference type="EnsemblMetazoa" id="GPAI033923-PA"/>
    </source>
</evidence>
<keyword evidence="11 12" id="KW-0407">Ion channel</keyword>
<keyword evidence="10 12" id="KW-0739">Sodium transport</keyword>
<keyword evidence="7" id="KW-0915">Sodium</keyword>
<organism evidence="14 15">
    <name type="scientific">Glossina pallidipes</name>
    <name type="common">Tsetse fly</name>
    <dbReference type="NCBI Taxonomy" id="7398"/>
    <lineage>
        <taxon>Eukaryota</taxon>
        <taxon>Metazoa</taxon>
        <taxon>Ecdysozoa</taxon>
        <taxon>Arthropoda</taxon>
        <taxon>Hexapoda</taxon>
        <taxon>Insecta</taxon>
        <taxon>Pterygota</taxon>
        <taxon>Neoptera</taxon>
        <taxon>Endopterygota</taxon>
        <taxon>Diptera</taxon>
        <taxon>Brachycera</taxon>
        <taxon>Muscomorpha</taxon>
        <taxon>Hippoboscoidea</taxon>
        <taxon>Glossinidae</taxon>
        <taxon>Glossina</taxon>
    </lineage>
</organism>
<name>A0A1B0A443_GLOPL</name>
<evidence type="ECO:0000256" key="7">
    <source>
        <dbReference type="ARBA" id="ARBA00023053"/>
    </source>
</evidence>